<dbReference type="AlphaFoldDB" id="A0A8J1UI25"/>
<reference evidence="2" key="1">
    <citation type="submission" date="2022-03" db="EMBL/GenBank/DDBJ databases">
        <authorList>
            <person name="Martin C."/>
        </authorList>
    </citation>
    <scope>NUCLEOTIDE SEQUENCE</scope>
</reference>
<feature type="compositionally biased region" description="Basic and acidic residues" evidence="1">
    <location>
        <begin position="19"/>
        <end position="34"/>
    </location>
</feature>
<organism evidence="2 3">
    <name type="scientific">Owenia fusiformis</name>
    <name type="common">Polychaete worm</name>
    <dbReference type="NCBI Taxonomy" id="6347"/>
    <lineage>
        <taxon>Eukaryota</taxon>
        <taxon>Metazoa</taxon>
        <taxon>Spiralia</taxon>
        <taxon>Lophotrochozoa</taxon>
        <taxon>Annelida</taxon>
        <taxon>Polychaeta</taxon>
        <taxon>Sedentaria</taxon>
        <taxon>Canalipalpata</taxon>
        <taxon>Sabellida</taxon>
        <taxon>Oweniida</taxon>
        <taxon>Oweniidae</taxon>
        <taxon>Owenia</taxon>
    </lineage>
</organism>
<feature type="compositionally biased region" description="Basic and acidic residues" evidence="1">
    <location>
        <begin position="79"/>
        <end position="92"/>
    </location>
</feature>
<evidence type="ECO:0000313" key="3">
    <source>
        <dbReference type="Proteomes" id="UP000749559"/>
    </source>
</evidence>
<feature type="compositionally biased region" description="Polar residues" evidence="1">
    <location>
        <begin position="1"/>
        <end position="18"/>
    </location>
</feature>
<feature type="compositionally biased region" description="Polar residues" evidence="1">
    <location>
        <begin position="111"/>
        <end position="130"/>
    </location>
</feature>
<proteinExistence type="predicted"/>
<dbReference type="EMBL" id="CAIIXF020000006">
    <property type="protein sequence ID" value="CAH1785437.1"/>
    <property type="molecule type" value="Genomic_DNA"/>
</dbReference>
<evidence type="ECO:0000256" key="1">
    <source>
        <dbReference type="SAM" id="MobiDB-lite"/>
    </source>
</evidence>
<evidence type="ECO:0000313" key="2">
    <source>
        <dbReference type="EMBL" id="CAH1785437.1"/>
    </source>
</evidence>
<comment type="caution">
    <text evidence="2">The sequence shown here is derived from an EMBL/GenBank/DDBJ whole genome shotgun (WGS) entry which is preliminary data.</text>
</comment>
<keyword evidence="3" id="KW-1185">Reference proteome</keyword>
<name>A0A8J1UI25_OWEFU</name>
<sequence>MGMVSANSKMTSAPQINEDSLHKEGKYFDNHNQSKDSGMLGESMKAPVEGVPNINPSSGHKHKRRNRSLGNVNTTGVNGDRRVSADWTDKGEIAMNNCPSLSPHHHSPSPKSNISQSTLQSNHTPTDGNLRTVQVKGLIDDLDLI</sequence>
<feature type="compositionally biased region" description="Polar residues" evidence="1">
    <location>
        <begin position="68"/>
        <end position="77"/>
    </location>
</feature>
<gene>
    <name evidence="2" type="ORF">OFUS_LOCUS11492</name>
</gene>
<dbReference type="Proteomes" id="UP000749559">
    <property type="component" value="Unassembled WGS sequence"/>
</dbReference>
<accession>A0A8J1UI25</accession>
<feature type="region of interest" description="Disordered" evidence="1">
    <location>
        <begin position="1"/>
        <end position="130"/>
    </location>
</feature>
<protein>
    <submittedName>
        <fullName evidence="2">Uncharacterized protein</fullName>
    </submittedName>
</protein>